<evidence type="ECO:0000313" key="7">
    <source>
        <dbReference type="Proteomes" id="UP001249851"/>
    </source>
</evidence>
<dbReference type="InterPro" id="IPR013083">
    <property type="entry name" value="Znf_RING/FYVE/PHD"/>
</dbReference>
<sequence length="595" mass="67915">MQWPFLVDKVVNREHKGIRCTVKGQDKFHFGFHAMPGYRLCSSDQERIEQKYLCNVCGLLLKNAMQTGCGHFYCEECLGSLHVNDQWEMTSVQDQTELLEYEVFPDMLIRREINTFVVHCTFVDDGCIWRGEVKNLEQHQEVYCKAYPVSCDKCSKEGIPRGKFDTCLKGIQLATVITHYMQANHTILPKHFSSVEEKTAIGSLTVLQKIKTCSWNDLLDLTDHQSPILGDCKGIQGPCPFSQIGCSKYEVLSPEEKKEHLLKENVHHNVLLLEFAVRVNKEMESVLRSDPTLLISRQQELFNQMQIHTETERHLQEERLRQLSERITAVERELVSLKTSGGASGASSQRLPDDEGSSVPVDIERRVTDQEALIVENNRIAMESCREAENLARQLDNGQDTPCRSEPRIDNAVALRNVTFADLEDLEQDAVRYDGRFTWRIPEFARKRREAVDGRKISFCSPCFYSSHDGYKMCVRIYLNGDGTGRGTHISLFLDVLPGNFAAILRWPFRPWVTFTLMDQDHAEHVIGYFQSHFEDPRRETNIANIGCPTFCSIEELNNHAYLTDHQSPILGDCKGIQGPSPFSQIGCSKIEVSL</sequence>
<feature type="domain" description="MATH" evidence="5">
    <location>
        <begin position="434"/>
        <end position="574"/>
    </location>
</feature>
<dbReference type="InterPro" id="IPR012227">
    <property type="entry name" value="TNF_rcpt-assoc_TRAF_met"/>
</dbReference>
<evidence type="ECO:0000256" key="4">
    <source>
        <dbReference type="SAM" id="MobiDB-lite"/>
    </source>
</evidence>
<dbReference type="Proteomes" id="UP001249851">
    <property type="component" value="Unassembled WGS sequence"/>
</dbReference>
<gene>
    <name evidence="6" type="ORF">P5673_000338</name>
</gene>
<evidence type="ECO:0000259" key="5">
    <source>
        <dbReference type="PROSITE" id="PS50144"/>
    </source>
</evidence>
<dbReference type="InterPro" id="IPR017907">
    <property type="entry name" value="Znf_RING_CS"/>
</dbReference>
<dbReference type="GO" id="GO:0042981">
    <property type="term" value="P:regulation of apoptotic process"/>
    <property type="evidence" value="ECO:0007669"/>
    <property type="project" value="InterPro"/>
</dbReference>
<reference evidence="6" key="1">
    <citation type="journal article" date="2023" name="G3 (Bethesda)">
        <title>Whole genome assembly and annotation of the endangered Caribbean coral Acropora cervicornis.</title>
        <authorList>
            <person name="Selwyn J.D."/>
            <person name="Vollmer S.V."/>
        </authorList>
    </citation>
    <scope>NUCLEOTIDE SEQUENCE</scope>
    <source>
        <strain evidence="6">K2</strain>
    </source>
</reference>
<dbReference type="SUPFAM" id="SSF57850">
    <property type="entry name" value="RING/U-box"/>
    <property type="match status" value="1"/>
</dbReference>
<dbReference type="EMBL" id="JARQWQ010000001">
    <property type="protein sequence ID" value="KAK2574202.1"/>
    <property type="molecule type" value="Genomic_DNA"/>
</dbReference>
<protein>
    <submittedName>
        <fullName evidence="6">TNF receptor-associated factor 2</fullName>
    </submittedName>
</protein>
<keyword evidence="3" id="KW-0862">Zinc</keyword>
<dbReference type="SMART" id="SM00061">
    <property type="entry name" value="MATH"/>
    <property type="match status" value="1"/>
</dbReference>
<reference evidence="6" key="2">
    <citation type="journal article" date="2023" name="Science">
        <title>Genomic signatures of disease resistance in endangered staghorn corals.</title>
        <authorList>
            <person name="Vollmer S.V."/>
            <person name="Selwyn J.D."/>
            <person name="Despard B.A."/>
            <person name="Roesel C.L."/>
        </authorList>
    </citation>
    <scope>NUCLEOTIDE SEQUENCE</scope>
    <source>
        <strain evidence="6">K2</strain>
    </source>
</reference>
<keyword evidence="1" id="KW-0479">Metal-binding</keyword>
<dbReference type="Gene3D" id="3.30.40.10">
    <property type="entry name" value="Zinc/RING finger domain, C3HC4 (zinc finger)"/>
    <property type="match status" value="1"/>
</dbReference>
<dbReference type="PROSITE" id="PS00518">
    <property type="entry name" value="ZF_RING_1"/>
    <property type="match status" value="1"/>
</dbReference>
<organism evidence="6 7">
    <name type="scientific">Acropora cervicornis</name>
    <name type="common">Staghorn coral</name>
    <dbReference type="NCBI Taxonomy" id="6130"/>
    <lineage>
        <taxon>Eukaryota</taxon>
        <taxon>Metazoa</taxon>
        <taxon>Cnidaria</taxon>
        <taxon>Anthozoa</taxon>
        <taxon>Hexacorallia</taxon>
        <taxon>Scleractinia</taxon>
        <taxon>Astrocoeniina</taxon>
        <taxon>Acroporidae</taxon>
        <taxon>Acropora</taxon>
    </lineage>
</organism>
<dbReference type="PIRSF" id="PIRSF015614">
    <property type="entry name" value="TRAF"/>
    <property type="match status" value="1"/>
</dbReference>
<dbReference type="GO" id="GO:0007165">
    <property type="term" value="P:signal transduction"/>
    <property type="evidence" value="ECO:0007669"/>
    <property type="project" value="InterPro"/>
</dbReference>
<dbReference type="GO" id="GO:0008270">
    <property type="term" value="F:zinc ion binding"/>
    <property type="evidence" value="ECO:0007669"/>
    <property type="project" value="UniProtKB-KW"/>
</dbReference>
<feature type="region of interest" description="Disordered" evidence="4">
    <location>
        <begin position="338"/>
        <end position="358"/>
    </location>
</feature>
<keyword evidence="2" id="KW-0863">Zinc-finger</keyword>
<evidence type="ECO:0000256" key="2">
    <source>
        <dbReference type="ARBA" id="ARBA00022771"/>
    </source>
</evidence>
<evidence type="ECO:0000256" key="1">
    <source>
        <dbReference type="ARBA" id="ARBA00022723"/>
    </source>
</evidence>
<dbReference type="InterPro" id="IPR049342">
    <property type="entry name" value="TRAF1-6_MATH_dom"/>
</dbReference>
<dbReference type="AlphaFoldDB" id="A0AAD9VHN8"/>
<dbReference type="GO" id="GO:0005164">
    <property type="term" value="F:tumor necrosis factor receptor binding"/>
    <property type="evidence" value="ECO:0007669"/>
    <property type="project" value="TreeGrafter"/>
</dbReference>
<dbReference type="PANTHER" id="PTHR10131">
    <property type="entry name" value="TNF RECEPTOR ASSOCIATED FACTOR"/>
    <property type="match status" value="1"/>
</dbReference>
<dbReference type="InterPro" id="IPR002083">
    <property type="entry name" value="MATH/TRAF_dom"/>
</dbReference>
<dbReference type="GO" id="GO:0009898">
    <property type="term" value="C:cytoplasmic side of plasma membrane"/>
    <property type="evidence" value="ECO:0007669"/>
    <property type="project" value="TreeGrafter"/>
</dbReference>
<dbReference type="InterPro" id="IPR008974">
    <property type="entry name" value="TRAF-like"/>
</dbReference>
<dbReference type="PANTHER" id="PTHR10131:SF138">
    <property type="entry name" value="RE66324P"/>
    <property type="match status" value="1"/>
</dbReference>
<dbReference type="Pfam" id="PF21355">
    <property type="entry name" value="TRAF-mep_MATH"/>
    <property type="match status" value="1"/>
</dbReference>
<comment type="caution">
    <text evidence="6">The sequence shown here is derived from an EMBL/GenBank/DDBJ whole genome shotgun (WGS) entry which is preliminary data.</text>
</comment>
<keyword evidence="7" id="KW-1185">Reference proteome</keyword>
<feature type="compositionally biased region" description="Polar residues" evidence="4">
    <location>
        <begin position="338"/>
        <end position="350"/>
    </location>
</feature>
<dbReference type="Gene3D" id="2.60.210.10">
    <property type="entry name" value="Apoptosis, Tumor Necrosis Factor Receptor Associated Protein 2, Chain A"/>
    <property type="match status" value="1"/>
</dbReference>
<accession>A0AAD9VHN8</accession>
<dbReference type="SUPFAM" id="SSF49599">
    <property type="entry name" value="TRAF domain-like"/>
    <property type="match status" value="1"/>
</dbReference>
<proteinExistence type="predicted"/>
<evidence type="ECO:0000256" key="3">
    <source>
        <dbReference type="ARBA" id="ARBA00022833"/>
    </source>
</evidence>
<dbReference type="PROSITE" id="PS50144">
    <property type="entry name" value="MATH"/>
    <property type="match status" value="1"/>
</dbReference>
<evidence type="ECO:0000313" key="6">
    <source>
        <dbReference type="EMBL" id="KAK2574202.1"/>
    </source>
</evidence>
<name>A0AAD9VHN8_ACRCE</name>
<keyword evidence="6" id="KW-0675">Receptor</keyword>
<dbReference type="GO" id="GO:0043122">
    <property type="term" value="P:regulation of canonical NF-kappaB signal transduction"/>
    <property type="evidence" value="ECO:0007669"/>
    <property type="project" value="TreeGrafter"/>
</dbReference>